<dbReference type="EMBL" id="BMQO01000021">
    <property type="protein sequence ID" value="GGS37368.1"/>
    <property type="molecule type" value="Genomic_DNA"/>
</dbReference>
<organism evidence="1 2">
    <name type="scientific">Deinococcus knuensis</name>
    <dbReference type="NCBI Taxonomy" id="1837380"/>
    <lineage>
        <taxon>Bacteria</taxon>
        <taxon>Thermotogati</taxon>
        <taxon>Deinococcota</taxon>
        <taxon>Deinococci</taxon>
        <taxon>Deinococcales</taxon>
        <taxon>Deinococcaceae</taxon>
        <taxon>Deinococcus</taxon>
    </lineage>
</organism>
<gene>
    <name evidence="1" type="ORF">GCM10008961_31170</name>
</gene>
<dbReference type="RefSeq" id="WP_189103246.1">
    <property type="nucleotide sequence ID" value="NZ_BMQO01000021.1"/>
</dbReference>
<evidence type="ECO:0000313" key="2">
    <source>
        <dbReference type="Proteomes" id="UP000620633"/>
    </source>
</evidence>
<protein>
    <recommendedName>
        <fullName evidence="3">RNA polymerase sigma-70 region 2 domain-containing protein</fullName>
    </recommendedName>
</protein>
<dbReference type="Proteomes" id="UP000620633">
    <property type="component" value="Unassembled WGS sequence"/>
</dbReference>
<accession>A0ABQ2SRC2</accession>
<proteinExistence type="predicted"/>
<reference evidence="2" key="1">
    <citation type="journal article" date="2019" name="Int. J. Syst. Evol. Microbiol.">
        <title>The Global Catalogue of Microorganisms (GCM) 10K type strain sequencing project: providing services to taxonomists for standard genome sequencing and annotation.</title>
        <authorList>
            <consortium name="The Broad Institute Genomics Platform"/>
            <consortium name="The Broad Institute Genome Sequencing Center for Infectious Disease"/>
            <person name="Wu L."/>
            <person name="Ma J."/>
        </authorList>
    </citation>
    <scope>NUCLEOTIDE SEQUENCE [LARGE SCALE GENOMIC DNA]</scope>
    <source>
        <strain evidence="2">JCM 31406</strain>
    </source>
</reference>
<keyword evidence="2" id="KW-1185">Reference proteome</keyword>
<comment type="caution">
    <text evidence="1">The sequence shown here is derived from an EMBL/GenBank/DDBJ whole genome shotgun (WGS) entry which is preliminary data.</text>
</comment>
<evidence type="ECO:0000313" key="1">
    <source>
        <dbReference type="EMBL" id="GGS37368.1"/>
    </source>
</evidence>
<name>A0ABQ2SRC2_9DEIO</name>
<sequence length="91" mass="9935">MSSPQSPLTCEDALRGLIGGQGDLRACLSALLPTLYALAQRHALPNVEDAVGYAIQDIRDHCHCWPRSGLPARTWVLGLAQRRFQQARLAA</sequence>
<evidence type="ECO:0008006" key="3">
    <source>
        <dbReference type="Google" id="ProtNLM"/>
    </source>
</evidence>